<evidence type="ECO:0000313" key="10">
    <source>
        <dbReference type="Proteomes" id="UP000007054"/>
    </source>
</evidence>
<dbReference type="InterPro" id="IPR002105">
    <property type="entry name" value="Dockerin_1_rpt"/>
</dbReference>
<dbReference type="InterPro" id="IPR016134">
    <property type="entry name" value="Dockerin_dom"/>
</dbReference>
<dbReference type="InterPro" id="IPR005084">
    <property type="entry name" value="CBM6"/>
</dbReference>
<dbReference type="SUPFAM" id="SSF63446">
    <property type="entry name" value="Type I dockerin domain"/>
    <property type="match status" value="1"/>
</dbReference>
<dbReference type="PATRIC" id="fig|213810.4.peg.1425"/>
<feature type="active site" description="Proton donor" evidence="4">
    <location>
        <position position="349"/>
    </location>
</feature>
<dbReference type="Gene3D" id="3.20.20.80">
    <property type="entry name" value="Glycosidases"/>
    <property type="match status" value="1"/>
</dbReference>
<dbReference type="GO" id="GO:0016985">
    <property type="term" value="F:mannan endo-1,4-beta-mannosidase activity"/>
    <property type="evidence" value="ECO:0007669"/>
    <property type="project" value="InterPro"/>
</dbReference>
<dbReference type="AlphaFoldDB" id="D4LDC6"/>
<dbReference type="PANTHER" id="PTHR40079">
    <property type="entry name" value="MANNAN ENDO-1,4-BETA-MANNOSIDASE E-RELATED"/>
    <property type="match status" value="1"/>
</dbReference>
<evidence type="ECO:0000259" key="6">
    <source>
        <dbReference type="PROSITE" id="PS51175"/>
    </source>
</evidence>
<feature type="active site" description="Nucleophile" evidence="4">
    <location>
        <position position="456"/>
    </location>
</feature>
<dbReference type="InterPro" id="IPR018247">
    <property type="entry name" value="EF_Hand_1_Ca_BS"/>
</dbReference>
<dbReference type="CAZy" id="GH26">
    <property type="family name" value="Glycoside Hydrolase Family 26"/>
</dbReference>
<dbReference type="PANTHER" id="PTHR40079:SF4">
    <property type="entry name" value="GH26 DOMAIN-CONTAINING PROTEIN-RELATED"/>
    <property type="match status" value="1"/>
</dbReference>
<evidence type="ECO:0000256" key="1">
    <source>
        <dbReference type="ARBA" id="ARBA00007754"/>
    </source>
</evidence>
<protein>
    <submittedName>
        <fullName evidence="9">Beta-mannanase</fullName>
    </submittedName>
</protein>
<keyword evidence="2 4" id="KW-0378">Hydrolase</keyword>
<dbReference type="PROSITE" id="PS51764">
    <property type="entry name" value="GH26"/>
    <property type="match status" value="1"/>
</dbReference>
<organism evidence="9 10">
    <name type="scientific">Ruminococcus champanellensis (strain DSM 18848 / JCM 17042 / KCTC 15320 / 18P13)</name>
    <dbReference type="NCBI Taxonomy" id="213810"/>
    <lineage>
        <taxon>Bacteria</taxon>
        <taxon>Bacillati</taxon>
        <taxon>Bacillota</taxon>
        <taxon>Clostridia</taxon>
        <taxon>Eubacteriales</taxon>
        <taxon>Oscillospiraceae</taxon>
        <taxon>Ruminococcus</taxon>
    </lineage>
</organism>
<dbReference type="PROSITE" id="PS51175">
    <property type="entry name" value="CBM6"/>
    <property type="match status" value="2"/>
</dbReference>
<reference evidence="9" key="1">
    <citation type="submission" date="2010-03" db="EMBL/GenBank/DDBJ databases">
        <title>The genome sequence of Ruminococcus sp. 18P13.</title>
        <authorList>
            <consortium name="metaHIT consortium -- http://www.metahit.eu/"/>
            <person name="Pajon A."/>
            <person name="Turner K."/>
            <person name="Parkhill J."/>
            <person name="Bernalier A."/>
        </authorList>
    </citation>
    <scope>NUCLEOTIDE SEQUENCE [LARGE SCALE GENOMIC DNA]</scope>
    <source>
        <strain evidence="9">Type strain: 18P13</strain>
    </source>
</reference>
<keyword evidence="10" id="KW-1185">Reference proteome</keyword>
<dbReference type="BioCyc" id="RCHA213810:RUM_RS07435-MONOMER"/>
<feature type="domain" description="CBM6" evidence="6">
    <location>
        <begin position="40"/>
        <end position="168"/>
    </location>
</feature>
<dbReference type="PRINTS" id="PR00739">
    <property type="entry name" value="GLHYDRLASE26"/>
</dbReference>
<dbReference type="InterPro" id="IPR000805">
    <property type="entry name" value="Glyco_hydro_26"/>
</dbReference>
<evidence type="ECO:0000256" key="3">
    <source>
        <dbReference type="ARBA" id="ARBA00023295"/>
    </source>
</evidence>
<dbReference type="InterPro" id="IPR036439">
    <property type="entry name" value="Dockerin_dom_sf"/>
</dbReference>
<dbReference type="GO" id="GO:0030246">
    <property type="term" value="F:carbohydrate binding"/>
    <property type="evidence" value="ECO:0007669"/>
    <property type="project" value="InterPro"/>
</dbReference>
<feature type="signal peptide" evidence="5">
    <location>
        <begin position="1"/>
        <end position="29"/>
    </location>
</feature>
<dbReference type="Gene3D" id="2.60.120.260">
    <property type="entry name" value="Galactose-binding domain-like"/>
    <property type="match status" value="2"/>
</dbReference>
<dbReference type="InterPro" id="IPR008979">
    <property type="entry name" value="Galactose-bd-like_sf"/>
</dbReference>
<dbReference type="SUPFAM" id="SSF51445">
    <property type="entry name" value="(Trans)glycosidases"/>
    <property type="match status" value="1"/>
</dbReference>
<dbReference type="Gene3D" id="1.10.1330.10">
    <property type="entry name" value="Dockerin domain"/>
    <property type="match status" value="1"/>
</dbReference>
<feature type="domain" description="GH26" evidence="7">
    <location>
        <begin position="188"/>
        <end position="508"/>
    </location>
</feature>
<dbReference type="PROSITE" id="PS51766">
    <property type="entry name" value="DOCKERIN"/>
    <property type="match status" value="1"/>
</dbReference>
<evidence type="ECO:0000256" key="2">
    <source>
        <dbReference type="ARBA" id="ARBA00022801"/>
    </source>
</evidence>
<dbReference type="KEGG" id="rch:RUM_15270"/>
<dbReference type="SUPFAM" id="SSF49785">
    <property type="entry name" value="Galactose-binding domain-like"/>
    <property type="match status" value="2"/>
</dbReference>
<dbReference type="CAZy" id="CBM35">
    <property type="family name" value="Carbohydrate-Binding Module Family 35"/>
</dbReference>
<feature type="chain" id="PRO_5003060860" evidence="5">
    <location>
        <begin position="30"/>
        <end position="716"/>
    </location>
</feature>
<dbReference type="Pfam" id="PF00404">
    <property type="entry name" value="Dockerin_1"/>
    <property type="match status" value="1"/>
</dbReference>
<dbReference type="HOGENOM" id="CLU_016930_1_0_9"/>
<evidence type="ECO:0000259" key="8">
    <source>
        <dbReference type="PROSITE" id="PS51766"/>
    </source>
</evidence>
<dbReference type="InterPro" id="IPR017853">
    <property type="entry name" value="GH"/>
</dbReference>
<keyword evidence="5" id="KW-0732">Signal</keyword>
<name>D4LDC6_RUMC1</name>
<dbReference type="InterPro" id="IPR022790">
    <property type="entry name" value="GH26_dom"/>
</dbReference>
<evidence type="ECO:0000256" key="4">
    <source>
        <dbReference type="PROSITE-ProRule" id="PRU01100"/>
    </source>
</evidence>
<gene>
    <name evidence="9" type="ordered locus">RUM_15270</name>
</gene>
<accession>D4LDC6</accession>
<sequence length="716" mass="79544">MNSFVKRLGSALTASAMMLTAGIFVPVQAADTGADAAPLFTAEAEDCTLLTGASVTTNVYGTEYPGYSGDGFVWAGNAGGMTFEVDVPENAMYELTTRCWMYLGDPGTTRMQTLAIDGDVKSSIYIANNEKWEDSSFGFFYLEKGKHTIEVGATGSWGFILYDTVTFDFADMPELNIAPDPCDKNATAETKALMKYMTGQYGNHIISGQQEIYGGGNNGDTELEFRYIYETTGKYPVIRGFDFMNYNPLYGWEDGTTGRVINWVANCGGIATASWHINVPQDFDSYTLGDQLDWQKCTYKPTSSFNTANCLDPTTKEYKYLMLAIEDLAEQLLILQDANVPIIFRPFHEAEGNNNTNGSGAWFWWGSSGAEVYKELWKLLYTTLTEEYGIHNCIWEVNLYDYANSAQWYPGNDYVDMVAYDKYEGSPYTWNTSAATSVFLTLVNDTNDTKMVALAENDVIPDITNMVNEGAWWSYFCPWYGDFITNGTTNTKEMLDKIYNSDYVVTLDEVPNDLYGYARGNGGNWNVEGAYECEDGNIQTNKGTTTVAYDYCSGGKYVYLQGEGDYIEQTVTVEKAGKYAIRYGYQQNFEKNGKTQNLYVNGTAVGEAFFPYSILFGESDAIVVELKAGKNTIKVESGEGWTYFDYLTVSYVGDDILTGDINLDGKLSVSDVVLLQKYLIKSGKLTADQAKRADLNGDGVLNAYDLALLKHTMLGK</sequence>
<proteinExistence type="inferred from homology"/>
<keyword evidence="3 4" id="KW-0326">Glycosidase</keyword>
<dbReference type="Pfam" id="PF02156">
    <property type="entry name" value="Glyco_hydro_26"/>
    <property type="match status" value="1"/>
</dbReference>
<dbReference type="GO" id="GO:0006080">
    <property type="term" value="P:substituted mannan metabolic process"/>
    <property type="evidence" value="ECO:0007669"/>
    <property type="project" value="InterPro"/>
</dbReference>
<dbReference type="CDD" id="cd14256">
    <property type="entry name" value="Dockerin_I"/>
    <property type="match status" value="1"/>
</dbReference>
<evidence type="ECO:0000256" key="5">
    <source>
        <dbReference type="SAM" id="SignalP"/>
    </source>
</evidence>
<evidence type="ECO:0000259" key="7">
    <source>
        <dbReference type="PROSITE" id="PS51764"/>
    </source>
</evidence>
<dbReference type="CDD" id="cd04086">
    <property type="entry name" value="CBM35_mannanase-like"/>
    <property type="match status" value="1"/>
</dbReference>
<feature type="domain" description="CBM6" evidence="6">
    <location>
        <begin position="529"/>
        <end position="650"/>
    </location>
</feature>
<dbReference type="GO" id="GO:0000272">
    <property type="term" value="P:polysaccharide catabolic process"/>
    <property type="evidence" value="ECO:0007669"/>
    <property type="project" value="InterPro"/>
</dbReference>
<evidence type="ECO:0000313" key="9">
    <source>
        <dbReference type="EMBL" id="CBL17621.1"/>
    </source>
</evidence>
<dbReference type="Pfam" id="PF16990">
    <property type="entry name" value="CBM_35"/>
    <property type="match status" value="2"/>
</dbReference>
<dbReference type="Proteomes" id="UP000007054">
    <property type="component" value="Chromosome"/>
</dbReference>
<feature type="domain" description="Dockerin" evidence="8">
    <location>
        <begin position="654"/>
        <end position="716"/>
    </location>
</feature>
<comment type="similarity">
    <text evidence="1 4">Belongs to the glycosyl hydrolase 26 family.</text>
</comment>
<dbReference type="PROSITE" id="PS00018">
    <property type="entry name" value="EF_HAND_1"/>
    <property type="match status" value="1"/>
</dbReference>
<dbReference type="STRING" id="213810.RUM_15270"/>
<dbReference type="EMBL" id="FP929052">
    <property type="protein sequence ID" value="CBL17621.1"/>
    <property type="molecule type" value="Genomic_DNA"/>
</dbReference>
<reference evidence="9" key="2">
    <citation type="submission" date="2010-03" db="EMBL/GenBank/DDBJ databases">
        <authorList>
            <person name="Pajon A."/>
        </authorList>
    </citation>
    <scope>NUCLEOTIDE SEQUENCE</scope>
    <source>
        <strain evidence="9">Type strain: 18P13</strain>
    </source>
</reference>